<evidence type="ECO:0000313" key="3">
    <source>
        <dbReference type="Proteomes" id="UP000298460"/>
    </source>
</evidence>
<keyword evidence="1" id="KW-1133">Transmembrane helix</keyword>
<dbReference type="EMBL" id="SPQQ01000009">
    <property type="protein sequence ID" value="TGE36158.1"/>
    <property type="molecule type" value="Genomic_DNA"/>
</dbReference>
<proteinExistence type="predicted"/>
<dbReference type="RefSeq" id="WP_135550580.1">
    <property type="nucleotide sequence ID" value="NZ_SPQQ01000009.1"/>
</dbReference>
<evidence type="ECO:0000313" key="2">
    <source>
        <dbReference type="EMBL" id="TGE36158.1"/>
    </source>
</evidence>
<organism evidence="2 3">
    <name type="scientific">Desulfosporosinus fructosivorans</name>
    <dbReference type="NCBI Taxonomy" id="2018669"/>
    <lineage>
        <taxon>Bacteria</taxon>
        <taxon>Bacillati</taxon>
        <taxon>Bacillota</taxon>
        <taxon>Clostridia</taxon>
        <taxon>Eubacteriales</taxon>
        <taxon>Desulfitobacteriaceae</taxon>
        <taxon>Desulfosporosinus</taxon>
    </lineage>
</organism>
<evidence type="ECO:0000256" key="1">
    <source>
        <dbReference type="SAM" id="Phobius"/>
    </source>
</evidence>
<name>A0A4Z0R074_9FIRM</name>
<keyword evidence="3" id="KW-1185">Reference proteome</keyword>
<dbReference type="Proteomes" id="UP000298460">
    <property type="component" value="Unassembled WGS sequence"/>
</dbReference>
<sequence length="84" mass="9704">MQKLYQILGSIIILLIIVATVIFSFGFIVVVAALVSLLGIYRYFVMKKRSREFKTRPYAHGEIIDLQAQVIDETIQVRKPDEFK</sequence>
<reference evidence="2 3" key="1">
    <citation type="submission" date="2019-03" db="EMBL/GenBank/DDBJ databases">
        <title>Draft Genome Sequence of Desulfosporosinus fructosivorans Strain 63.6F, Isolated from Marine Sediment in the Baltic Sea.</title>
        <authorList>
            <person name="Hausmann B."/>
            <person name="Vandieken V."/>
            <person name="Pjevac P."/>
            <person name="Schreck K."/>
            <person name="Herbold C.W."/>
            <person name="Loy A."/>
        </authorList>
    </citation>
    <scope>NUCLEOTIDE SEQUENCE [LARGE SCALE GENOMIC DNA]</scope>
    <source>
        <strain evidence="2 3">63.6F</strain>
    </source>
</reference>
<dbReference type="AlphaFoldDB" id="A0A4Z0R074"/>
<gene>
    <name evidence="2" type="ORF">E4K67_21765</name>
</gene>
<keyword evidence="1" id="KW-0472">Membrane</keyword>
<feature type="transmembrane region" description="Helical" evidence="1">
    <location>
        <begin position="12"/>
        <end position="41"/>
    </location>
</feature>
<protein>
    <submittedName>
        <fullName evidence="2">Uncharacterized protein</fullName>
    </submittedName>
</protein>
<keyword evidence="1" id="KW-0812">Transmembrane</keyword>
<comment type="caution">
    <text evidence="2">The sequence shown here is derived from an EMBL/GenBank/DDBJ whole genome shotgun (WGS) entry which is preliminary data.</text>
</comment>
<accession>A0A4Z0R074</accession>
<dbReference type="OrthoDB" id="1799169at2"/>